<proteinExistence type="predicted"/>
<dbReference type="InterPro" id="IPR000210">
    <property type="entry name" value="BTB/POZ_dom"/>
</dbReference>
<evidence type="ECO:0000259" key="2">
    <source>
        <dbReference type="PROSITE" id="PS50097"/>
    </source>
</evidence>
<evidence type="ECO:0000256" key="1">
    <source>
        <dbReference type="SAM" id="MobiDB-lite"/>
    </source>
</evidence>
<reference evidence="3 4" key="1">
    <citation type="submission" date="2016-07" db="EMBL/GenBank/DDBJ databases">
        <title>Draft genome of the white-rot fungus Obba rivulosa 3A-2.</title>
        <authorList>
            <consortium name="DOE Joint Genome Institute"/>
            <person name="Miettinen O."/>
            <person name="Riley R."/>
            <person name="Acob R."/>
            <person name="Barry K."/>
            <person name="Cullen D."/>
            <person name="De Vries R."/>
            <person name="Hainaut M."/>
            <person name="Hatakka A."/>
            <person name="Henrissat B."/>
            <person name="Hilden K."/>
            <person name="Kuo R."/>
            <person name="Labutti K."/>
            <person name="Lipzen A."/>
            <person name="Makela M.R."/>
            <person name="Sandor L."/>
            <person name="Spatafora J.W."/>
            <person name="Grigoriev I.V."/>
            <person name="Hibbett D.S."/>
        </authorList>
    </citation>
    <scope>NUCLEOTIDE SEQUENCE [LARGE SCALE GENOMIC DNA]</scope>
    <source>
        <strain evidence="3 4">3A-2</strain>
    </source>
</reference>
<sequence>MPYPDSDLSLAPLPFNKCTADVILASSDNVAFRVHSQILSEASGFFEDVFSVPKPSLSRQLHPSVDTSDNTQPLYDGLSLLHVSEDSQTLEHLLRFCYPMQDPSLPTVEELDLVLEAAIKYDMPEATRVLMDRLRGFVQVAPLAVYCVACRHDFEDIASTAAEEVCHQDLQDTHVPQLRQISVGCYNRLLRFHENWRPTPGTDRRYLSPAPPFSFTREPRPSSLSSLSEATGGPDMTPETLPETPVPGSPDVIDLPPAQAPSNASFTYSMRHSDVILRSCDGNDFPVHEDVIVPASSCLERRVRNARAKGDGGDAGETLVTEVGKVVVLLEENNQTLSLLLQIIYPVGLPLREGFEVICEALSLPASIK</sequence>
<dbReference type="CDD" id="cd18186">
    <property type="entry name" value="BTB_POZ_ZBTB_KLHL-like"/>
    <property type="match status" value="1"/>
</dbReference>
<organism evidence="3 4">
    <name type="scientific">Obba rivulosa</name>
    <dbReference type="NCBI Taxonomy" id="1052685"/>
    <lineage>
        <taxon>Eukaryota</taxon>
        <taxon>Fungi</taxon>
        <taxon>Dikarya</taxon>
        <taxon>Basidiomycota</taxon>
        <taxon>Agaricomycotina</taxon>
        <taxon>Agaricomycetes</taxon>
        <taxon>Polyporales</taxon>
        <taxon>Gelatoporiaceae</taxon>
        <taxon>Obba</taxon>
    </lineage>
</organism>
<dbReference type="SMART" id="SM00225">
    <property type="entry name" value="BTB"/>
    <property type="match status" value="1"/>
</dbReference>
<dbReference type="EMBL" id="KV722384">
    <property type="protein sequence ID" value="OCH91520.1"/>
    <property type="molecule type" value="Genomic_DNA"/>
</dbReference>
<dbReference type="PROSITE" id="PS50097">
    <property type="entry name" value="BTB"/>
    <property type="match status" value="2"/>
</dbReference>
<accession>A0A8E2B0C6</accession>
<protein>
    <recommendedName>
        <fullName evidence="2">BTB domain-containing protein</fullName>
    </recommendedName>
</protein>
<dbReference type="Pfam" id="PF00651">
    <property type="entry name" value="BTB"/>
    <property type="match status" value="1"/>
</dbReference>
<feature type="region of interest" description="Disordered" evidence="1">
    <location>
        <begin position="200"/>
        <end position="248"/>
    </location>
</feature>
<evidence type="ECO:0000313" key="3">
    <source>
        <dbReference type="EMBL" id="OCH91520.1"/>
    </source>
</evidence>
<dbReference type="InterPro" id="IPR011333">
    <property type="entry name" value="SKP1/BTB/POZ_sf"/>
</dbReference>
<name>A0A8E2B0C6_9APHY</name>
<evidence type="ECO:0000313" key="4">
    <source>
        <dbReference type="Proteomes" id="UP000250043"/>
    </source>
</evidence>
<dbReference type="Proteomes" id="UP000250043">
    <property type="component" value="Unassembled WGS sequence"/>
</dbReference>
<dbReference type="SUPFAM" id="SSF54695">
    <property type="entry name" value="POZ domain"/>
    <property type="match status" value="1"/>
</dbReference>
<feature type="domain" description="BTB" evidence="2">
    <location>
        <begin position="273"/>
        <end position="353"/>
    </location>
</feature>
<dbReference type="AlphaFoldDB" id="A0A8E2B0C6"/>
<feature type="domain" description="BTB" evidence="2">
    <location>
        <begin position="20"/>
        <end position="98"/>
    </location>
</feature>
<dbReference type="OrthoDB" id="3164835at2759"/>
<dbReference type="Gene3D" id="3.30.710.10">
    <property type="entry name" value="Potassium Channel Kv1.1, Chain A"/>
    <property type="match status" value="1"/>
</dbReference>
<gene>
    <name evidence="3" type="ORF">OBBRIDRAFT_523082</name>
</gene>
<keyword evidence="4" id="KW-1185">Reference proteome</keyword>